<dbReference type="Proteomes" id="UP001227268">
    <property type="component" value="Unassembled WGS sequence"/>
</dbReference>
<comment type="caution">
    <text evidence="1">The sequence shown here is derived from an EMBL/GenBank/DDBJ whole genome shotgun (WGS) entry which is preliminary data.</text>
</comment>
<proteinExistence type="predicted"/>
<dbReference type="EMBL" id="JASBWT010000036">
    <property type="protein sequence ID" value="KAJ9092656.1"/>
    <property type="molecule type" value="Genomic_DNA"/>
</dbReference>
<accession>A0ACC2V1D0</accession>
<sequence length="1148" mass="129047">MHQASPDAAKPDQESIQPDYSRFDTPVWPKAHVLSLKPQDAYPYASNKDLENEPLTLLDQHNPLRPSRDNTGRLAGTQGRDDYAHPDNTVERTAAHERAQQALEIGEKVEDVLARRYREDASLGNGKGWSEEEWNHVKELLLEVEGEGKDQDEALKALLDDPSVVLSIREVKALIKNWRLQSPLLHGTARYVLPVTEDEIKNQNWLGKEMPKNKQDASKGDDKSASDSPAMKNAPGDQDKGNNQENGQDASTLSQQEHAFYTKFIAEMDAFQRLQNNPAIPAHQQAGVPGHEVFQIAYTRRRIGDTAEERGKVDRREKGEEAMEIQIDDQFTPDNWIPRSNHLIRLTGKHPMNAEVDSTELYDAGLITPTKLHYVRNHGAVPRLSWEKHTLEVFSDPPGLLDAVELTMDQIVNDYPSVEIPVTIACDGNRRGEVNFVKRSAGFGWSAGGVSTCLWTGVLVRDILLALNLAEQPAAERWYLNWEGADDPSEGKYATSIPFAYAMDPNNDVMLAYGINGQPLSPDHGYPLRSIIPTYVGGRQVKWVKKMWISKAENSSHYHIYDNRVLPAFIADGHSMLAKAFRHHPDTACMEQNLNSVICRPAHNELIPLDGEVEGERGLKRIIKVGGWAFHGSGHVPQRVELSLDGGKTWRYCFRQLPENPLRHGNKFWTWLFWECEVTLGELVNCPEMIVRAWDVFKNTQPENITWNLTGMMNNAWYRVRPQLETGDDGKNYVRFKHPVGPGVTTDGWMKASEVETAKEEASKSTQDDEKQFTLDEIQKHDKSDDAWLIINKKVYDVTSVLSWHPGGQSAIMNYAGKATVDTSNDYNAIHDAYANSQRDKLLIGRVSDKGIKALQDDAERAKKAAESMKEERAAFAMNPFRFVSATLIKKKELNKDTRLYTFELPKNADGSPGKLGLPIGRHVQVAFHAKNGVVLRPYTPTRPVLPEEEDGTFDILVKSYFPGTSAFKPGGTLSNYLDVMVKGEDIDIKGPTGEITYLGSGKFKINDDEFHFNKLNLVAGGTGLTPHWQLIHAILTNPDDHTQVSLIDSNHMFSDILLYDELNQYAKDRPNQFQIWHTLSQKPADRDWEYSVGHLDKAMMEEHFHKANDGEVATFLCGPPGLMKSVVPALKEMGFVDEGKTATLFGF</sequence>
<keyword evidence="2" id="KW-1185">Reference proteome</keyword>
<gene>
    <name evidence="1" type="ORF">QFC21_006720</name>
</gene>
<reference evidence="1" key="1">
    <citation type="submission" date="2023-04" db="EMBL/GenBank/DDBJ databases">
        <title>Draft Genome sequencing of Naganishia species isolated from polar environments using Oxford Nanopore Technology.</title>
        <authorList>
            <person name="Leo P."/>
            <person name="Venkateswaran K."/>
        </authorList>
    </citation>
    <scope>NUCLEOTIDE SEQUENCE</scope>
    <source>
        <strain evidence="1">MNA-CCFEE 5423</strain>
    </source>
</reference>
<evidence type="ECO:0000313" key="1">
    <source>
        <dbReference type="EMBL" id="KAJ9092656.1"/>
    </source>
</evidence>
<evidence type="ECO:0000313" key="2">
    <source>
        <dbReference type="Proteomes" id="UP001227268"/>
    </source>
</evidence>
<organism evidence="1 2">
    <name type="scientific">Naganishia friedmannii</name>
    <dbReference type="NCBI Taxonomy" id="89922"/>
    <lineage>
        <taxon>Eukaryota</taxon>
        <taxon>Fungi</taxon>
        <taxon>Dikarya</taxon>
        <taxon>Basidiomycota</taxon>
        <taxon>Agaricomycotina</taxon>
        <taxon>Tremellomycetes</taxon>
        <taxon>Filobasidiales</taxon>
        <taxon>Filobasidiaceae</taxon>
        <taxon>Naganishia</taxon>
    </lineage>
</organism>
<protein>
    <submittedName>
        <fullName evidence="1">Uncharacterized protein</fullName>
    </submittedName>
</protein>
<name>A0ACC2V1D0_9TREE</name>